<evidence type="ECO:0000256" key="1">
    <source>
        <dbReference type="ARBA" id="ARBA00022618"/>
    </source>
</evidence>
<feature type="compositionally biased region" description="Polar residues" evidence="3">
    <location>
        <begin position="1088"/>
        <end position="1103"/>
    </location>
</feature>
<dbReference type="SMART" id="SM00233">
    <property type="entry name" value="PH"/>
    <property type="match status" value="1"/>
</dbReference>
<comment type="caution">
    <text evidence="5">The sequence shown here is derived from an EMBL/GenBank/DDBJ whole genome shotgun (WGS) entry which is preliminary data.</text>
</comment>
<evidence type="ECO:0000259" key="4">
    <source>
        <dbReference type="PROSITE" id="PS50003"/>
    </source>
</evidence>
<feature type="region of interest" description="Disordered" evidence="3">
    <location>
        <begin position="1"/>
        <end position="124"/>
    </location>
</feature>
<evidence type="ECO:0000256" key="3">
    <source>
        <dbReference type="SAM" id="MobiDB-lite"/>
    </source>
</evidence>
<feature type="compositionally biased region" description="Acidic residues" evidence="3">
    <location>
        <begin position="590"/>
        <end position="604"/>
    </location>
</feature>
<keyword evidence="1" id="KW-0132">Cell division</keyword>
<dbReference type="GO" id="GO:0005525">
    <property type="term" value="F:GTP binding"/>
    <property type="evidence" value="ECO:0007669"/>
    <property type="project" value="TreeGrafter"/>
</dbReference>
<keyword evidence="6" id="KW-1185">Reference proteome</keyword>
<dbReference type="PANTHER" id="PTHR36100">
    <property type="entry name" value="BUD SITE SELECTION PROTEIN 4"/>
    <property type="match status" value="1"/>
</dbReference>
<organism evidence="5 6">
    <name type="scientific">Botrytis porri</name>
    <dbReference type="NCBI Taxonomy" id="87229"/>
    <lineage>
        <taxon>Eukaryota</taxon>
        <taxon>Fungi</taxon>
        <taxon>Dikarya</taxon>
        <taxon>Ascomycota</taxon>
        <taxon>Pezizomycotina</taxon>
        <taxon>Leotiomycetes</taxon>
        <taxon>Helotiales</taxon>
        <taxon>Sclerotiniaceae</taxon>
        <taxon>Botrytis</taxon>
    </lineage>
</organism>
<feature type="domain" description="PH" evidence="4">
    <location>
        <begin position="1415"/>
        <end position="1536"/>
    </location>
</feature>
<feature type="compositionally biased region" description="Basic and acidic residues" evidence="3">
    <location>
        <begin position="856"/>
        <end position="870"/>
    </location>
</feature>
<dbReference type="GO" id="GO:0051301">
    <property type="term" value="P:cell division"/>
    <property type="evidence" value="ECO:0007669"/>
    <property type="project" value="UniProtKB-KW"/>
</dbReference>
<feature type="compositionally biased region" description="Acidic residues" evidence="3">
    <location>
        <begin position="509"/>
        <end position="521"/>
    </location>
</feature>
<keyword evidence="2" id="KW-0131">Cell cycle</keyword>
<dbReference type="InterPro" id="IPR012966">
    <property type="entry name" value="AHD"/>
</dbReference>
<dbReference type="PROSITE" id="PS50003">
    <property type="entry name" value="PH_DOMAIN"/>
    <property type="match status" value="1"/>
</dbReference>
<dbReference type="CDD" id="cd13278">
    <property type="entry name" value="PH_Bud4"/>
    <property type="match status" value="1"/>
</dbReference>
<feature type="compositionally biased region" description="Polar residues" evidence="3">
    <location>
        <begin position="101"/>
        <end position="110"/>
    </location>
</feature>
<feature type="compositionally biased region" description="Acidic residues" evidence="3">
    <location>
        <begin position="842"/>
        <end position="853"/>
    </location>
</feature>
<feature type="compositionally biased region" description="Polar residues" evidence="3">
    <location>
        <begin position="41"/>
        <end position="76"/>
    </location>
</feature>
<feature type="region of interest" description="Disordered" evidence="3">
    <location>
        <begin position="1232"/>
        <end position="1281"/>
    </location>
</feature>
<feature type="compositionally biased region" description="Polar residues" evidence="3">
    <location>
        <begin position="206"/>
        <end position="227"/>
    </location>
</feature>
<dbReference type="InterPro" id="IPR011993">
    <property type="entry name" value="PH-like_dom_sf"/>
</dbReference>
<dbReference type="Proteomes" id="UP000297280">
    <property type="component" value="Unassembled WGS sequence"/>
</dbReference>
<dbReference type="STRING" id="87229.A0A4Z1KD91"/>
<sequence>MSSSSSQPVPPLRIQKGSISSGSPVKTSTPRPLSELAPTAQRRNSPSYKQATKKMSLNLNGDSSPFQSSPFTSAEGSSPHLFWQNRDPGTPNRVGTENVFKDSSISPTRKSSIERLQRASRVKNSTMYAREQKLEYDPMSIPVVERPLAKNIQGNAYGGKGLEGFRSEQNRPYKHMKTDSKSSISLASPPPLSPNREPLKIAATNGLRSPSRDQISPTKSSMATSRFTGKALYDPEHNTFGDEDSGDERERELPPGRSLHRHAKSVTFDVAPPQINEYELATPDISSIGTGSRENSYDSEEDDEEDLYYHDNGEQDDSFDASLEDIEKTPVVGPDDWRHPSPRNSYGQGSGYFDDPFDGPDGSPRPDARPSSSAGRSAGTRNDSLNSNGEHRPLPPLPGMAANDRRGSASSIVERGATSSPRNLPTPPPPTTSISKADLQGMNGNKLTLEERLHLMMIQDDDRPKSSEGRPKSAERDEQRERRMRRAGARKSQTPEREAQPIKIHEDKEDREDHEDEDALDDLPGLGSYQLPPRISRESILRKVNGQEPFTRESDYNLDSPLPSSSPERPSTAEMAHIDPDTPIPSTEDSFVESADEEDEDDENSILIKSEAGDDEGVDMYNLPDMYQRTESGMKSHQTESEAGTVDDSELESHYSDETSSEMPLHESPQFQSNSVPEEDGPPTPRNISPSSISSDPAKENRRISLPEFSGLLADNTDLSLSLRSYMTPSPEPQNEKERKVSQMSEAYEPSQGSKTPEVDDDVVHQAPINERKESVAETEPVTETETEGETEAETEDDTPEPRQIVPEPQQMIPEPQEEAAPMSPLKKMVSRPEYDGSEWGPQEDDDEEEMSESDSVIHHPVDEPIDHPFRASLDQPFRSSIDQPFQHPFVNPPKISPTPPPPSDSPGIPETVATIKARSGSKLKTRPSVTPSDLAAMREARRQVSGAGPVVPPIPQRHRNRPSLNGEQDPEDEDNDNDDDNDDAERGTIQRAPSFKKRSLTLDIGGDLGLNLESDFDRVIESSKVASDLTSTHPTFLTGGLGQASELCNLTEKNDHANSSPRQRGYLMRQNTKVVVASSDEREPRNTKSVGNSPTKPDNRPQSWVVEPWNGSRRSSARPSSPRKKPPTGPVPPMPGHESNATGLGIVTEGQVAEPASDEGSERGRLFVKVIGVKDLDLPLPKNERSWFSLTLDNGVHCVTTAWLELGRNAPIGQEFELVVPNELEFQLTLNAKLEKPPPPKRAQTSPIKASKPSKPSTFSRVFASPKKRKELEMRQKEEEQRIAQQKQQDAQALKKSSQPTAWDLLSPLAAADGSFGRSYVCLKDHETRCFGRPYNVDVAAFNEWATEEVSQSSSVMSKRSVPPPVRKRAPYTIGKLQLQLLFVPKPKGAGDDDMPKSMNACIREMKEAELEVARQFEGHLSQQGGDCPFWRRRFFRLSGSKLTAYHESTRQPRVTINLANANRLIDDRRALTQKETTAKSGKRRKSGFAEDEEGYMFVEEGFRIRFNNGEVIDFYADSPADKEAWMSVLDPCVGKERAGGKGGWCEMVLKREEHIMRKASGASGKGRSHSRVKSTIF</sequence>
<dbReference type="SUPFAM" id="SSF50729">
    <property type="entry name" value="PH domain-like"/>
    <property type="match status" value="1"/>
</dbReference>
<feature type="compositionally biased region" description="Acidic residues" evidence="3">
    <location>
        <begin position="781"/>
        <end position="799"/>
    </location>
</feature>
<feature type="compositionally biased region" description="Basic and acidic residues" evidence="3">
    <location>
        <begin position="493"/>
        <end position="508"/>
    </location>
</feature>
<feature type="region of interest" description="Disordered" evidence="3">
    <location>
        <begin position="1076"/>
        <end position="1143"/>
    </location>
</feature>
<feature type="compositionally biased region" description="Polar residues" evidence="3">
    <location>
        <begin position="17"/>
        <end position="31"/>
    </location>
</feature>
<feature type="compositionally biased region" description="Polar residues" evidence="3">
    <location>
        <begin position="717"/>
        <end position="728"/>
    </location>
</feature>
<dbReference type="Gene3D" id="2.30.29.30">
    <property type="entry name" value="Pleckstrin-homology domain (PH domain)/Phosphotyrosine-binding domain (PTB)"/>
    <property type="match status" value="1"/>
</dbReference>
<feature type="compositionally biased region" description="Low complexity" evidence="3">
    <location>
        <begin position="1247"/>
        <end position="1258"/>
    </location>
</feature>
<feature type="compositionally biased region" description="Acidic residues" evidence="3">
    <location>
        <begin position="969"/>
        <end position="984"/>
    </location>
</feature>
<gene>
    <name evidence="5" type="ORF">BPOR_0549g00050</name>
</gene>
<feature type="compositionally biased region" description="Acidic residues" evidence="3">
    <location>
        <begin position="297"/>
        <end position="306"/>
    </location>
</feature>
<accession>A0A4Z1KD91</accession>
<feature type="compositionally biased region" description="Low complexity" evidence="3">
    <location>
        <begin position="351"/>
        <end position="362"/>
    </location>
</feature>
<feature type="region of interest" description="Disordered" evidence="3">
    <location>
        <begin position="153"/>
        <end position="1001"/>
    </location>
</feature>
<feature type="compositionally biased region" description="Acidic residues" evidence="3">
    <location>
        <begin position="314"/>
        <end position="324"/>
    </location>
</feature>
<feature type="compositionally biased region" description="Low complexity" evidence="3">
    <location>
        <begin position="804"/>
        <end position="823"/>
    </location>
</feature>
<protein>
    <recommendedName>
        <fullName evidence="4">PH domain-containing protein</fullName>
    </recommendedName>
</protein>
<reference evidence="5 6" key="1">
    <citation type="submission" date="2017-12" db="EMBL/GenBank/DDBJ databases">
        <title>Comparative genomics of Botrytis spp.</title>
        <authorList>
            <person name="Valero-Jimenez C.A."/>
            <person name="Tapia P."/>
            <person name="Veloso J."/>
            <person name="Silva-Moreno E."/>
            <person name="Staats M."/>
            <person name="Valdes J.H."/>
            <person name="Van Kan J.A.L."/>
        </authorList>
    </citation>
    <scope>NUCLEOTIDE SEQUENCE [LARGE SCALE GENOMIC DNA]</scope>
    <source>
        <strain evidence="5 6">MUCL3349</strain>
    </source>
</reference>
<dbReference type="Pfam" id="PF08174">
    <property type="entry name" value="Anillin"/>
    <property type="match status" value="1"/>
</dbReference>
<evidence type="ECO:0000256" key="2">
    <source>
        <dbReference type="ARBA" id="ARBA00023306"/>
    </source>
</evidence>
<feature type="compositionally biased region" description="Basic and acidic residues" evidence="3">
    <location>
        <begin position="163"/>
        <end position="180"/>
    </location>
</feature>
<dbReference type="InterPro" id="IPR052007">
    <property type="entry name" value="Bud4"/>
</dbReference>
<dbReference type="Pfam" id="PF00169">
    <property type="entry name" value="PH"/>
    <property type="match status" value="1"/>
</dbReference>
<dbReference type="PANTHER" id="PTHR36100:SF1">
    <property type="entry name" value="BUD SITE SELECTION PROTEIN 4"/>
    <property type="match status" value="1"/>
</dbReference>
<feature type="compositionally biased region" description="Basic and acidic residues" evidence="3">
    <location>
        <begin position="1271"/>
        <end position="1281"/>
    </location>
</feature>
<dbReference type="InterPro" id="IPR001849">
    <property type="entry name" value="PH_domain"/>
</dbReference>
<dbReference type="EMBL" id="PQXO01000548">
    <property type="protein sequence ID" value="TGO84103.1"/>
    <property type="molecule type" value="Genomic_DNA"/>
</dbReference>
<feature type="compositionally biased region" description="Low complexity" evidence="3">
    <location>
        <begin position="369"/>
        <end position="379"/>
    </location>
</feature>
<feature type="compositionally biased region" description="Basic and acidic residues" evidence="3">
    <location>
        <begin position="448"/>
        <end position="481"/>
    </location>
</feature>
<proteinExistence type="predicted"/>
<feature type="compositionally biased region" description="Polar residues" evidence="3">
    <location>
        <begin position="686"/>
        <end position="695"/>
    </location>
</feature>
<dbReference type="FunFam" id="2.30.29.30:FF:000311">
    <property type="entry name" value="GTP binding protein (Bud4)"/>
    <property type="match status" value="1"/>
</dbReference>
<feature type="compositionally biased region" description="Low complexity" evidence="3">
    <location>
        <begin position="560"/>
        <end position="570"/>
    </location>
</feature>
<evidence type="ECO:0000313" key="5">
    <source>
        <dbReference type="EMBL" id="TGO84103.1"/>
    </source>
</evidence>
<feature type="compositionally biased region" description="Pro residues" evidence="3">
    <location>
        <begin position="891"/>
        <end position="905"/>
    </location>
</feature>
<name>A0A4Z1KD91_9HELO</name>
<evidence type="ECO:0000313" key="6">
    <source>
        <dbReference type="Proteomes" id="UP000297280"/>
    </source>
</evidence>